<sequence>MPVRISVTDKTAISFVTVGTEPSVITQLACVFAQRGGEDHSVKKSVKLESMERSVCRTVAVAMVEFVTIVQGNALVVQGGLETIVILVW</sequence>
<protein>
    <submittedName>
        <fullName evidence="1">Uncharacterized protein</fullName>
    </submittedName>
</protein>
<keyword evidence="2" id="KW-1185">Reference proteome</keyword>
<comment type="caution">
    <text evidence="1">The sequence shown here is derived from an EMBL/GenBank/DDBJ whole genome shotgun (WGS) entry which is preliminary data.</text>
</comment>
<name>A0ACB8FBG0_9SAUR</name>
<organism evidence="1 2">
    <name type="scientific">Sphaerodactylus townsendi</name>
    <dbReference type="NCBI Taxonomy" id="933632"/>
    <lineage>
        <taxon>Eukaryota</taxon>
        <taxon>Metazoa</taxon>
        <taxon>Chordata</taxon>
        <taxon>Craniata</taxon>
        <taxon>Vertebrata</taxon>
        <taxon>Euteleostomi</taxon>
        <taxon>Lepidosauria</taxon>
        <taxon>Squamata</taxon>
        <taxon>Bifurcata</taxon>
        <taxon>Gekkota</taxon>
        <taxon>Sphaerodactylidae</taxon>
        <taxon>Sphaerodactylus</taxon>
    </lineage>
</organism>
<evidence type="ECO:0000313" key="1">
    <source>
        <dbReference type="EMBL" id="KAH8002509.1"/>
    </source>
</evidence>
<reference evidence="1" key="1">
    <citation type="submission" date="2021-08" db="EMBL/GenBank/DDBJ databases">
        <title>The first chromosome-level gecko genome reveals the dynamic sex chromosomes of Neotropical dwarf geckos (Sphaerodactylidae: Sphaerodactylus).</title>
        <authorList>
            <person name="Pinto B.J."/>
            <person name="Keating S.E."/>
            <person name="Gamble T."/>
        </authorList>
    </citation>
    <scope>NUCLEOTIDE SEQUENCE</scope>
    <source>
        <strain evidence="1">TG3544</strain>
    </source>
</reference>
<dbReference type="EMBL" id="CM037621">
    <property type="protein sequence ID" value="KAH8002509.1"/>
    <property type="molecule type" value="Genomic_DNA"/>
</dbReference>
<accession>A0ACB8FBG0</accession>
<dbReference type="Proteomes" id="UP000827872">
    <property type="component" value="Linkage Group LG08"/>
</dbReference>
<proteinExistence type="predicted"/>
<gene>
    <name evidence="1" type="ORF">K3G42_025403</name>
</gene>
<evidence type="ECO:0000313" key="2">
    <source>
        <dbReference type="Proteomes" id="UP000827872"/>
    </source>
</evidence>